<name>A0AAD5R6J2_PARTN</name>
<dbReference type="AlphaFoldDB" id="A0AAD5R6J2"/>
<evidence type="ECO:0000313" key="3">
    <source>
        <dbReference type="Proteomes" id="UP001196413"/>
    </source>
</evidence>
<organism evidence="2 3">
    <name type="scientific">Parelaphostrongylus tenuis</name>
    <name type="common">Meningeal worm</name>
    <dbReference type="NCBI Taxonomy" id="148309"/>
    <lineage>
        <taxon>Eukaryota</taxon>
        <taxon>Metazoa</taxon>
        <taxon>Ecdysozoa</taxon>
        <taxon>Nematoda</taxon>
        <taxon>Chromadorea</taxon>
        <taxon>Rhabditida</taxon>
        <taxon>Rhabditina</taxon>
        <taxon>Rhabditomorpha</taxon>
        <taxon>Strongyloidea</taxon>
        <taxon>Metastrongylidae</taxon>
        <taxon>Parelaphostrongylus</taxon>
    </lineage>
</organism>
<sequence>MSAGPTAVSQLNDNRQSVMLKESHGSHDAMRHPSLRLTRGIMIHEFHMECFESLTL</sequence>
<feature type="compositionally biased region" description="Polar residues" evidence="1">
    <location>
        <begin position="7"/>
        <end position="17"/>
    </location>
</feature>
<feature type="region of interest" description="Disordered" evidence="1">
    <location>
        <begin position="1"/>
        <end position="32"/>
    </location>
</feature>
<evidence type="ECO:0000256" key="1">
    <source>
        <dbReference type="SAM" id="MobiDB-lite"/>
    </source>
</evidence>
<proteinExistence type="predicted"/>
<protein>
    <submittedName>
        <fullName evidence="2">Uncharacterized protein</fullName>
    </submittedName>
</protein>
<accession>A0AAD5R6J2</accession>
<comment type="caution">
    <text evidence="2">The sequence shown here is derived from an EMBL/GenBank/DDBJ whole genome shotgun (WGS) entry which is preliminary data.</text>
</comment>
<gene>
    <name evidence="2" type="ORF">KIN20_032165</name>
</gene>
<dbReference type="Proteomes" id="UP001196413">
    <property type="component" value="Unassembled WGS sequence"/>
</dbReference>
<feature type="compositionally biased region" description="Basic and acidic residues" evidence="1">
    <location>
        <begin position="21"/>
        <end position="31"/>
    </location>
</feature>
<reference evidence="2" key="1">
    <citation type="submission" date="2021-06" db="EMBL/GenBank/DDBJ databases">
        <title>Parelaphostrongylus tenuis whole genome reference sequence.</title>
        <authorList>
            <person name="Garwood T.J."/>
            <person name="Larsen P.A."/>
            <person name="Fountain-Jones N.M."/>
            <person name="Garbe J.R."/>
            <person name="Macchietto M.G."/>
            <person name="Kania S.A."/>
            <person name="Gerhold R.W."/>
            <person name="Richards J.E."/>
            <person name="Wolf T.M."/>
        </authorList>
    </citation>
    <scope>NUCLEOTIDE SEQUENCE</scope>
    <source>
        <strain evidence="2">MNPRO001-30</strain>
        <tissue evidence="2">Meninges</tissue>
    </source>
</reference>
<keyword evidence="3" id="KW-1185">Reference proteome</keyword>
<dbReference type="EMBL" id="JAHQIW010006778">
    <property type="protein sequence ID" value="KAJ1370441.1"/>
    <property type="molecule type" value="Genomic_DNA"/>
</dbReference>
<evidence type="ECO:0000313" key="2">
    <source>
        <dbReference type="EMBL" id="KAJ1370441.1"/>
    </source>
</evidence>